<gene>
    <name evidence="2" type="ORF">CEXT_418771</name>
</gene>
<name>A0AAV4TAE8_CAEEX</name>
<evidence type="ECO:0000313" key="3">
    <source>
        <dbReference type="Proteomes" id="UP001054945"/>
    </source>
</evidence>
<evidence type="ECO:0000313" key="2">
    <source>
        <dbReference type="EMBL" id="GIY43174.1"/>
    </source>
</evidence>
<comment type="caution">
    <text evidence="2">The sequence shown here is derived from an EMBL/GenBank/DDBJ whole genome shotgun (WGS) entry which is preliminary data.</text>
</comment>
<dbReference type="Proteomes" id="UP001054945">
    <property type="component" value="Unassembled WGS sequence"/>
</dbReference>
<evidence type="ECO:0000256" key="1">
    <source>
        <dbReference type="SAM" id="MobiDB-lite"/>
    </source>
</evidence>
<evidence type="ECO:0008006" key="4">
    <source>
        <dbReference type="Google" id="ProtNLM"/>
    </source>
</evidence>
<keyword evidence="3" id="KW-1185">Reference proteome</keyword>
<feature type="region of interest" description="Disordered" evidence="1">
    <location>
        <begin position="87"/>
        <end position="108"/>
    </location>
</feature>
<dbReference type="AlphaFoldDB" id="A0AAV4TAE8"/>
<proteinExistence type="predicted"/>
<organism evidence="2 3">
    <name type="scientific">Caerostris extrusa</name>
    <name type="common">Bark spider</name>
    <name type="synonym">Caerostris bankana</name>
    <dbReference type="NCBI Taxonomy" id="172846"/>
    <lineage>
        <taxon>Eukaryota</taxon>
        <taxon>Metazoa</taxon>
        <taxon>Ecdysozoa</taxon>
        <taxon>Arthropoda</taxon>
        <taxon>Chelicerata</taxon>
        <taxon>Arachnida</taxon>
        <taxon>Araneae</taxon>
        <taxon>Araneomorphae</taxon>
        <taxon>Entelegynae</taxon>
        <taxon>Araneoidea</taxon>
        <taxon>Araneidae</taxon>
        <taxon>Caerostris</taxon>
    </lineage>
</organism>
<accession>A0AAV4TAE8</accession>
<dbReference type="EMBL" id="BPLR01010944">
    <property type="protein sequence ID" value="GIY43174.1"/>
    <property type="molecule type" value="Genomic_DNA"/>
</dbReference>
<protein>
    <recommendedName>
        <fullName evidence="4">Ribosomal protein S18</fullName>
    </recommendedName>
</protein>
<reference evidence="2 3" key="1">
    <citation type="submission" date="2021-06" db="EMBL/GenBank/DDBJ databases">
        <title>Caerostris extrusa draft genome.</title>
        <authorList>
            <person name="Kono N."/>
            <person name="Arakawa K."/>
        </authorList>
    </citation>
    <scope>NUCLEOTIDE SEQUENCE [LARGE SCALE GENOMIC DNA]</scope>
</reference>
<sequence length="108" mass="12801">MPIRKHNNNLIIPLFLASDIYSRNNCLTSKRSFKRFEKGAIFTELPHLRRLSIDKPLLLSSSLFQNYEIKNPNTVAKLYSTLPNHPRRFQDFHIPPPPRTIGRKRYRK</sequence>